<dbReference type="InterPro" id="IPR016059">
    <property type="entry name" value="DNA_ligase_ATP-dep_CS"/>
</dbReference>
<dbReference type="SUPFAM" id="SSF50249">
    <property type="entry name" value="Nucleic acid-binding proteins"/>
    <property type="match status" value="1"/>
</dbReference>
<dbReference type="GO" id="GO:0006310">
    <property type="term" value="P:DNA recombination"/>
    <property type="evidence" value="ECO:0007669"/>
    <property type="project" value="InterPro"/>
</dbReference>
<dbReference type="InterPro" id="IPR012310">
    <property type="entry name" value="DNA_ligase_ATP-dep_cent"/>
</dbReference>
<evidence type="ECO:0000256" key="2">
    <source>
        <dbReference type="ARBA" id="ARBA00007572"/>
    </source>
</evidence>
<dbReference type="GO" id="GO:0006281">
    <property type="term" value="P:DNA repair"/>
    <property type="evidence" value="ECO:0007669"/>
    <property type="project" value="UniProtKB-KW"/>
</dbReference>
<keyword evidence="10" id="KW-1185">Reference proteome</keyword>
<comment type="cofactor">
    <cofactor evidence="1">
        <name>a divalent metal cation</name>
        <dbReference type="ChEBI" id="CHEBI:60240"/>
    </cofactor>
</comment>
<dbReference type="SUPFAM" id="SSF56091">
    <property type="entry name" value="DNA ligase/mRNA capping enzyme, catalytic domain"/>
    <property type="match status" value="1"/>
</dbReference>
<evidence type="ECO:0000256" key="7">
    <source>
        <dbReference type="ARBA" id="ARBA00023204"/>
    </source>
</evidence>
<dbReference type="GO" id="GO:0006260">
    <property type="term" value="P:DNA replication"/>
    <property type="evidence" value="ECO:0007669"/>
    <property type="project" value="UniProtKB-KW"/>
</dbReference>
<dbReference type="InterPro" id="IPR050326">
    <property type="entry name" value="NAD_dep_DNA_ligaseB"/>
</dbReference>
<keyword evidence="6" id="KW-0227">DNA damage</keyword>
<proteinExistence type="inferred from homology"/>
<keyword evidence="4 9" id="KW-0436">Ligase</keyword>
<keyword evidence="7" id="KW-0234">DNA repair</keyword>
<evidence type="ECO:0000313" key="9">
    <source>
        <dbReference type="EMBL" id="WOZ57457.1"/>
    </source>
</evidence>
<evidence type="ECO:0000259" key="8">
    <source>
        <dbReference type="PROSITE" id="PS50160"/>
    </source>
</evidence>
<feature type="domain" description="ATP-dependent DNA ligase family profile" evidence="8">
    <location>
        <begin position="243"/>
        <end position="329"/>
    </location>
</feature>
<evidence type="ECO:0000313" key="10">
    <source>
        <dbReference type="Proteomes" id="UP001305174"/>
    </source>
</evidence>
<dbReference type="Gene3D" id="3.30.470.30">
    <property type="entry name" value="DNA ligase/mRNA capping enzyme"/>
    <property type="match status" value="1"/>
</dbReference>
<evidence type="ECO:0000256" key="6">
    <source>
        <dbReference type="ARBA" id="ARBA00022763"/>
    </source>
</evidence>
<dbReference type="PROSITE" id="PS00333">
    <property type="entry name" value="DNA_LIGASE_A2"/>
    <property type="match status" value="1"/>
</dbReference>
<dbReference type="PROSITE" id="PS50160">
    <property type="entry name" value="DNA_LIGASE_A3"/>
    <property type="match status" value="1"/>
</dbReference>
<dbReference type="PANTHER" id="PTHR47810">
    <property type="entry name" value="DNA LIGASE"/>
    <property type="match status" value="1"/>
</dbReference>
<dbReference type="Pfam" id="PF01068">
    <property type="entry name" value="DNA_ligase_A_M"/>
    <property type="match status" value="1"/>
</dbReference>
<protein>
    <recommendedName>
        <fullName evidence="3">DNA ligase</fullName>
    </recommendedName>
</protein>
<name>A0AAX4G6E9_9CAUD</name>
<keyword evidence="5" id="KW-0235">DNA replication</keyword>
<dbReference type="EMBL" id="OR575930">
    <property type="protein sequence ID" value="WOZ57457.1"/>
    <property type="molecule type" value="Genomic_DNA"/>
</dbReference>
<comment type="similarity">
    <text evidence="2">Belongs to the ATP-dependent DNA ligase family.</text>
</comment>
<organism evidence="9 10">
    <name type="scientific">Pseudomonas phage vB_PseuGesM_254</name>
    <dbReference type="NCBI Taxonomy" id="3092638"/>
    <lineage>
        <taxon>Viruses</taxon>
        <taxon>Duplodnaviria</taxon>
        <taxon>Heunggongvirae</taxon>
        <taxon>Uroviricota</taxon>
        <taxon>Caudoviricetes</taxon>
        <taxon>Vandenendeviridae</taxon>
        <taxon>Chemalvirus</taxon>
        <taxon>Chemalvirus PseuGes254</taxon>
    </lineage>
</organism>
<evidence type="ECO:0000256" key="5">
    <source>
        <dbReference type="ARBA" id="ARBA00022705"/>
    </source>
</evidence>
<evidence type="ECO:0000256" key="3">
    <source>
        <dbReference type="ARBA" id="ARBA00013308"/>
    </source>
</evidence>
<accession>A0AAX4G6E9</accession>
<dbReference type="InterPro" id="IPR012340">
    <property type="entry name" value="NA-bd_OB-fold"/>
</dbReference>
<evidence type="ECO:0000256" key="4">
    <source>
        <dbReference type="ARBA" id="ARBA00022598"/>
    </source>
</evidence>
<sequence length="402" mass="45805">MKQVTLYGLNKNGSFKVWNIEVFDRSLGCASIVVGHGSEGGKITNKVTNIREGKNIGRANETTPYQQAVSEAEGKINKQKDKGYRENKADLSAIPMLPMLAHDYRKQGHRIVYPCYTSVKLDGLRCLAECTESGVTLKSRGGKFYDVPHVLNELQQVMKPGDVFDGELYFHGAVLEEIASAVKRTDTHKEIEKAKRKLYKSVNQPQQVQTEALKEYDDAIGVHLLRQKLVFLVFDIAVEDVVFTDRLALMEQLQYELDGDYEHLCYVRVLSYDEAKDEAEMKQQHARAVLEKFEGIMLRNAGGVYESGKRSADLQKYKEFLDEEFLIVDYEIDKDGCIVHVCKNNLNDETFTVIYGSHEEKRKKALTPTAFNGKMLTVKFQTRYKDTLLPQFPTGVVIRDYE</sequence>
<dbReference type="GO" id="GO:0003910">
    <property type="term" value="F:DNA ligase (ATP) activity"/>
    <property type="evidence" value="ECO:0007669"/>
    <property type="project" value="InterPro"/>
</dbReference>
<dbReference type="Proteomes" id="UP001305174">
    <property type="component" value="Segment"/>
</dbReference>
<evidence type="ECO:0000256" key="1">
    <source>
        <dbReference type="ARBA" id="ARBA00001968"/>
    </source>
</evidence>
<dbReference type="PANTHER" id="PTHR47810:SF1">
    <property type="entry name" value="DNA LIGASE B"/>
    <property type="match status" value="1"/>
</dbReference>
<dbReference type="GO" id="GO:0005524">
    <property type="term" value="F:ATP binding"/>
    <property type="evidence" value="ECO:0007669"/>
    <property type="project" value="InterPro"/>
</dbReference>
<dbReference type="Gene3D" id="3.30.1490.70">
    <property type="match status" value="1"/>
</dbReference>
<reference evidence="10" key="1">
    <citation type="submission" date="2024-05" db="EMBL/GenBank/DDBJ databases">
        <authorList>
            <person name="Tikunov A.Y."/>
            <person name="Morozova V.V."/>
            <person name="Kozlova Y.N."/>
            <person name="Tikunova N.V."/>
            <person name="Babkin I.V."/>
        </authorList>
    </citation>
    <scope>NUCLEOTIDE SEQUENCE [LARGE SCALE GENOMIC DNA]</scope>
</reference>